<dbReference type="InterPro" id="IPR036388">
    <property type="entry name" value="WH-like_DNA-bd_sf"/>
</dbReference>
<dbReference type="InterPro" id="IPR005119">
    <property type="entry name" value="LysR_subst-bd"/>
</dbReference>
<sequence>MDRLDELEIFIAILDSGSLVAASRKLRRSPPAITRALGTLEERIGTRLIERTTRHLVATEAGLRLAQQARRVLADYEQTVQEDSSAPLRGTLRVTAPVVFGRRHVAPIVNSYLDQYPEMRVELFTNDRNLDLIEEGIDVGLRIGTLADTSMVARRVGQVQSLLVASPDYIARRGEPMSIADIARHDVIFTAIREKAPEWRFRHNGREQIVTLTPRLIVNEIDAVLLAAKAGRGLARVLSYQVADELKAGTLLRVLPKLDAPDLPVQLIVPSARLMAPKSRAFLDLAIHKLSTLNVLHAR</sequence>
<evidence type="ECO:0000313" key="6">
    <source>
        <dbReference type="EMBL" id="MFC7286549.1"/>
    </source>
</evidence>
<accession>A0ABW2I6E0</accession>
<comment type="similarity">
    <text evidence="1">Belongs to the LysR transcriptional regulatory family.</text>
</comment>
<dbReference type="RefSeq" id="WP_382269753.1">
    <property type="nucleotide sequence ID" value="NZ_JBHTBU010000001.1"/>
</dbReference>
<evidence type="ECO:0000256" key="4">
    <source>
        <dbReference type="ARBA" id="ARBA00023163"/>
    </source>
</evidence>
<dbReference type="SUPFAM" id="SSF53850">
    <property type="entry name" value="Periplasmic binding protein-like II"/>
    <property type="match status" value="1"/>
</dbReference>
<dbReference type="Gene3D" id="1.10.10.10">
    <property type="entry name" value="Winged helix-like DNA-binding domain superfamily/Winged helix DNA-binding domain"/>
    <property type="match status" value="1"/>
</dbReference>
<dbReference type="Pfam" id="PF00126">
    <property type="entry name" value="HTH_1"/>
    <property type="match status" value="1"/>
</dbReference>
<evidence type="ECO:0000256" key="1">
    <source>
        <dbReference type="ARBA" id="ARBA00009437"/>
    </source>
</evidence>
<dbReference type="PANTHER" id="PTHR30537">
    <property type="entry name" value="HTH-TYPE TRANSCRIPTIONAL REGULATOR"/>
    <property type="match status" value="1"/>
</dbReference>
<protein>
    <submittedName>
        <fullName evidence="6">LysR family transcriptional regulator</fullName>
    </submittedName>
</protein>
<dbReference type="SUPFAM" id="SSF46785">
    <property type="entry name" value="Winged helix' DNA-binding domain"/>
    <property type="match status" value="1"/>
</dbReference>
<comment type="caution">
    <text evidence="6">The sequence shown here is derived from an EMBL/GenBank/DDBJ whole genome shotgun (WGS) entry which is preliminary data.</text>
</comment>
<reference evidence="7" key="1">
    <citation type="journal article" date="2019" name="Int. J. Syst. Evol. Microbiol.">
        <title>The Global Catalogue of Microorganisms (GCM) 10K type strain sequencing project: providing services to taxonomists for standard genome sequencing and annotation.</title>
        <authorList>
            <consortium name="The Broad Institute Genomics Platform"/>
            <consortium name="The Broad Institute Genome Sequencing Center for Infectious Disease"/>
            <person name="Wu L."/>
            <person name="Ma J."/>
        </authorList>
    </citation>
    <scope>NUCLEOTIDE SEQUENCE [LARGE SCALE GENOMIC DNA]</scope>
    <source>
        <strain evidence="7">KACC 12508</strain>
    </source>
</reference>
<dbReference type="InterPro" id="IPR036390">
    <property type="entry name" value="WH_DNA-bd_sf"/>
</dbReference>
<keyword evidence="4" id="KW-0804">Transcription</keyword>
<evidence type="ECO:0000313" key="7">
    <source>
        <dbReference type="Proteomes" id="UP001596542"/>
    </source>
</evidence>
<evidence type="ECO:0000256" key="2">
    <source>
        <dbReference type="ARBA" id="ARBA00023015"/>
    </source>
</evidence>
<evidence type="ECO:0000256" key="3">
    <source>
        <dbReference type="ARBA" id="ARBA00023125"/>
    </source>
</evidence>
<name>A0ABW2I6E0_9BURK</name>
<evidence type="ECO:0000259" key="5">
    <source>
        <dbReference type="PROSITE" id="PS50931"/>
    </source>
</evidence>
<dbReference type="Proteomes" id="UP001596542">
    <property type="component" value="Unassembled WGS sequence"/>
</dbReference>
<dbReference type="PROSITE" id="PS50931">
    <property type="entry name" value="HTH_LYSR"/>
    <property type="match status" value="1"/>
</dbReference>
<proteinExistence type="inferred from homology"/>
<organism evidence="6 7">
    <name type="scientific">Herminiimonas glaciei</name>
    <dbReference type="NCBI Taxonomy" id="523788"/>
    <lineage>
        <taxon>Bacteria</taxon>
        <taxon>Pseudomonadati</taxon>
        <taxon>Pseudomonadota</taxon>
        <taxon>Betaproteobacteria</taxon>
        <taxon>Burkholderiales</taxon>
        <taxon>Oxalobacteraceae</taxon>
        <taxon>Herminiimonas</taxon>
    </lineage>
</organism>
<dbReference type="EMBL" id="JBHTBU010000001">
    <property type="protein sequence ID" value="MFC7286549.1"/>
    <property type="molecule type" value="Genomic_DNA"/>
</dbReference>
<dbReference type="Pfam" id="PF03466">
    <property type="entry name" value="LysR_substrate"/>
    <property type="match status" value="1"/>
</dbReference>
<feature type="domain" description="HTH lysR-type" evidence="5">
    <location>
        <begin position="1"/>
        <end position="59"/>
    </location>
</feature>
<keyword evidence="2" id="KW-0805">Transcription regulation</keyword>
<keyword evidence="7" id="KW-1185">Reference proteome</keyword>
<dbReference type="InterPro" id="IPR058163">
    <property type="entry name" value="LysR-type_TF_proteobact-type"/>
</dbReference>
<keyword evidence="3" id="KW-0238">DNA-binding</keyword>
<dbReference type="Gene3D" id="3.40.190.290">
    <property type="match status" value="1"/>
</dbReference>
<dbReference type="CDD" id="cd08471">
    <property type="entry name" value="PBP2_CrgA_like_2"/>
    <property type="match status" value="1"/>
</dbReference>
<dbReference type="PANTHER" id="PTHR30537:SF5">
    <property type="entry name" value="HTH-TYPE TRANSCRIPTIONAL ACTIVATOR TTDR-RELATED"/>
    <property type="match status" value="1"/>
</dbReference>
<dbReference type="InterPro" id="IPR000847">
    <property type="entry name" value="LysR_HTH_N"/>
</dbReference>
<gene>
    <name evidence="6" type="ORF">ACFQPC_00740</name>
</gene>